<dbReference type="PANTHER" id="PTHR11254:SF440">
    <property type="entry name" value="E3 UBIQUITIN-PROTEIN LIGASE NEDD-4"/>
    <property type="match status" value="1"/>
</dbReference>
<sequence length="649" mass="74008">MEIFVALLAVVLLLLLGGGLYLLRDRSRHGVADHMSRSFLARILLAESETMTRLDLERTIESDERWKCLVCEFSNALDKRTCILCGTKRSTTNNIIVSSNPTSNSVTSAHSRRRSSSGPIDAVDELRINKHHTTSLSQPQPQQNLRLSTLNPRQRYARKRKEWVRRIGADGTAYWTRQDLVLQPVMARRNSSFQSGSSFLDTTTSTMNNQGRPSSGYVTYLVRSSVHSEGRLTFAESTQTDAATTIGGYKIHASELELIDQVCQLPFPRKFAWFLERMGNLLKSWEEGRIKLSVHRDNILVESMEQLLGIQVEHIHFPLRIEFIGEVGIDAGGLQREWFSILFSKLLDDSLGLFMNCHRNNNSVAINPNSIECTADHLLYFRGIGRLVGRALLEGHVMQARLCLPILKHFLGVPITFSDLQYVDPEIYNSMKWIRENDDVDALELTFCVTEIRNERPFIIDLVPGGRDLAVTDANKLEYLHLKLRYLMLDRYAEQLQALSLGLFEVVPQENLMVFDYQELELVLCGLPEIDVGDWRKHTQVAPSFGPDSPLVEWFWEVITEFSEDERARFLQFCTGSSRVPVQGFKGLTSYDGRICPFALRPLPHQTSGFPKVHTCFNRVELPQYATKQELEDALITILEMDLTEFSEE</sequence>
<dbReference type="AlphaFoldDB" id="K3X0G7"/>
<evidence type="ECO:0000256" key="5">
    <source>
        <dbReference type="ARBA" id="ARBA00022723"/>
    </source>
</evidence>
<reference evidence="15" key="2">
    <citation type="submission" date="2010-04" db="EMBL/GenBank/DDBJ databases">
        <authorList>
            <person name="Buell R."/>
            <person name="Hamilton J."/>
            <person name="Hostetler J."/>
        </authorList>
    </citation>
    <scope>NUCLEOTIDE SEQUENCE [LARGE SCALE GENOMIC DNA]</scope>
    <source>
        <strain evidence="15">DAOM:BR144</strain>
    </source>
</reference>
<organism evidence="14 15">
    <name type="scientific">Globisporangium ultimum (strain ATCC 200006 / CBS 805.95 / DAOM BR144)</name>
    <name type="common">Pythium ultimum</name>
    <dbReference type="NCBI Taxonomy" id="431595"/>
    <lineage>
        <taxon>Eukaryota</taxon>
        <taxon>Sar</taxon>
        <taxon>Stramenopiles</taxon>
        <taxon>Oomycota</taxon>
        <taxon>Peronosporomycetes</taxon>
        <taxon>Pythiales</taxon>
        <taxon>Pythiaceae</taxon>
        <taxon>Globisporangium</taxon>
    </lineage>
</organism>
<dbReference type="VEuPathDB" id="FungiDB:PYU1_G010693"/>
<dbReference type="PANTHER" id="PTHR11254">
    <property type="entry name" value="HECT DOMAIN UBIQUITIN-PROTEIN LIGASE"/>
    <property type="match status" value="1"/>
</dbReference>
<dbReference type="Gene3D" id="3.30.2410.10">
    <property type="entry name" value="Hect, E3 ligase catalytic domain"/>
    <property type="match status" value="1"/>
</dbReference>
<dbReference type="Proteomes" id="UP000019132">
    <property type="component" value="Unassembled WGS sequence"/>
</dbReference>
<feature type="domain" description="HECT" evidence="13">
    <location>
        <begin position="319"/>
        <end position="649"/>
    </location>
</feature>
<accession>K3X0G7</accession>
<keyword evidence="8" id="KW-0862">Zinc</keyword>
<evidence type="ECO:0000256" key="3">
    <source>
        <dbReference type="ARBA" id="ARBA00012485"/>
    </source>
</evidence>
<dbReference type="PROSITE" id="PS50237">
    <property type="entry name" value="HECT"/>
    <property type="match status" value="1"/>
</dbReference>
<feature type="region of interest" description="Disordered" evidence="11">
    <location>
        <begin position="96"/>
        <end position="122"/>
    </location>
</feature>
<evidence type="ECO:0000313" key="15">
    <source>
        <dbReference type="Proteomes" id="UP000019132"/>
    </source>
</evidence>
<comment type="catalytic activity">
    <reaction evidence="1">
        <text>S-ubiquitinyl-[E2 ubiquitin-conjugating enzyme]-L-cysteine + [acceptor protein]-L-lysine = [E2 ubiquitin-conjugating enzyme]-L-cysteine + N(6)-ubiquitinyl-[acceptor protein]-L-lysine.</text>
        <dbReference type="EC" id="2.3.2.26"/>
    </reaction>
</comment>
<evidence type="ECO:0000256" key="9">
    <source>
        <dbReference type="PROSITE-ProRule" id="PRU00104"/>
    </source>
</evidence>
<dbReference type="InterPro" id="IPR035983">
    <property type="entry name" value="Hect_E3_ubiquitin_ligase"/>
</dbReference>
<dbReference type="FunFam" id="3.30.2160.10:FF:000001">
    <property type="entry name" value="E3 ubiquitin-protein ligase NEDD4-like"/>
    <property type="match status" value="1"/>
</dbReference>
<dbReference type="STRING" id="431595.K3X0G7"/>
<dbReference type="Gene3D" id="3.30.2160.10">
    <property type="entry name" value="Hect, E3 ligase catalytic domain"/>
    <property type="match status" value="1"/>
</dbReference>
<keyword evidence="5" id="KW-0479">Metal-binding</keyword>
<keyword evidence="7 9" id="KW-0833">Ubl conjugation pathway</keyword>
<proteinExistence type="predicted"/>
<evidence type="ECO:0000256" key="8">
    <source>
        <dbReference type="ARBA" id="ARBA00022833"/>
    </source>
</evidence>
<dbReference type="SUPFAM" id="SSF56204">
    <property type="entry name" value="Hect, E3 ligase catalytic domain"/>
    <property type="match status" value="1"/>
</dbReference>
<dbReference type="Gene3D" id="3.90.1750.10">
    <property type="entry name" value="Hect, E3 ligase catalytic domains"/>
    <property type="match status" value="1"/>
</dbReference>
<evidence type="ECO:0000256" key="7">
    <source>
        <dbReference type="ARBA" id="ARBA00022786"/>
    </source>
</evidence>
<comment type="pathway">
    <text evidence="2">Protein modification; protein ubiquitination.</text>
</comment>
<name>K3X0G7_GLOUD</name>
<feature type="compositionally biased region" description="Low complexity" evidence="11">
    <location>
        <begin position="96"/>
        <end position="108"/>
    </location>
</feature>
<dbReference type="eggNOG" id="KOG0940">
    <property type="taxonomic scope" value="Eukaryota"/>
</dbReference>
<dbReference type="InterPro" id="IPR050409">
    <property type="entry name" value="E3_ubiq-protein_ligase"/>
</dbReference>
<evidence type="ECO:0000256" key="4">
    <source>
        <dbReference type="ARBA" id="ARBA00022679"/>
    </source>
</evidence>
<dbReference type="GO" id="GO:0016567">
    <property type="term" value="P:protein ubiquitination"/>
    <property type="evidence" value="ECO:0007669"/>
    <property type="project" value="TreeGrafter"/>
</dbReference>
<dbReference type="GO" id="GO:0006511">
    <property type="term" value="P:ubiquitin-dependent protein catabolic process"/>
    <property type="evidence" value="ECO:0007669"/>
    <property type="project" value="TreeGrafter"/>
</dbReference>
<keyword evidence="6 10" id="KW-0863">Zinc-finger</keyword>
<dbReference type="FunFam" id="3.30.2410.10:FF:000009">
    <property type="entry name" value="Probable E3 ubiquitin-protein ligase HECTD2"/>
    <property type="match status" value="1"/>
</dbReference>
<protein>
    <recommendedName>
        <fullName evidence="3">HECT-type E3 ubiquitin transferase</fullName>
        <ecNumber evidence="3">2.3.2.26</ecNumber>
    </recommendedName>
</protein>
<dbReference type="EMBL" id="GL376592">
    <property type="status" value="NOT_ANNOTATED_CDS"/>
    <property type="molecule type" value="Genomic_DNA"/>
</dbReference>
<evidence type="ECO:0000259" key="13">
    <source>
        <dbReference type="PROSITE" id="PS50237"/>
    </source>
</evidence>
<reference evidence="15" key="1">
    <citation type="journal article" date="2010" name="Genome Biol.">
        <title>Genome sequence of the necrotrophic plant pathogen Pythium ultimum reveals original pathogenicity mechanisms and effector repertoire.</title>
        <authorList>
            <person name="Levesque C.A."/>
            <person name="Brouwer H."/>
            <person name="Cano L."/>
            <person name="Hamilton J.P."/>
            <person name="Holt C."/>
            <person name="Huitema E."/>
            <person name="Raffaele S."/>
            <person name="Robideau G.P."/>
            <person name="Thines M."/>
            <person name="Win J."/>
            <person name="Zerillo M.M."/>
            <person name="Beakes G.W."/>
            <person name="Boore J.L."/>
            <person name="Busam D."/>
            <person name="Dumas B."/>
            <person name="Ferriera S."/>
            <person name="Fuerstenberg S.I."/>
            <person name="Gachon C.M."/>
            <person name="Gaulin E."/>
            <person name="Govers F."/>
            <person name="Grenville-Briggs L."/>
            <person name="Horner N."/>
            <person name="Hostetler J."/>
            <person name="Jiang R.H."/>
            <person name="Johnson J."/>
            <person name="Krajaejun T."/>
            <person name="Lin H."/>
            <person name="Meijer H.J."/>
            <person name="Moore B."/>
            <person name="Morris P."/>
            <person name="Phuntmart V."/>
            <person name="Puiu D."/>
            <person name="Shetty J."/>
            <person name="Stajich J.E."/>
            <person name="Tripathy S."/>
            <person name="Wawra S."/>
            <person name="van West P."/>
            <person name="Whitty B.R."/>
            <person name="Coutinho P.M."/>
            <person name="Henrissat B."/>
            <person name="Martin F."/>
            <person name="Thomas P.D."/>
            <person name="Tyler B.M."/>
            <person name="De Vries R.P."/>
            <person name="Kamoun S."/>
            <person name="Yandell M."/>
            <person name="Tisserat N."/>
            <person name="Buell C.R."/>
        </authorList>
    </citation>
    <scope>NUCLEOTIDE SEQUENCE</scope>
    <source>
        <strain evidence="15">DAOM:BR144</strain>
    </source>
</reference>
<dbReference type="GO" id="GO:0005737">
    <property type="term" value="C:cytoplasm"/>
    <property type="evidence" value="ECO:0007669"/>
    <property type="project" value="TreeGrafter"/>
</dbReference>
<keyword evidence="4" id="KW-0808">Transferase</keyword>
<dbReference type="OMA" id="AWFLERM"/>
<evidence type="ECO:0000256" key="10">
    <source>
        <dbReference type="PROSITE-ProRule" id="PRU00322"/>
    </source>
</evidence>
<evidence type="ECO:0000256" key="1">
    <source>
        <dbReference type="ARBA" id="ARBA00000885"/>
    </source>
</evidence>
<dbReference type="SMART" id="SM00119">
    <property type="entry name" value="HECTc"/>
    <property type="match status" value="1"/>
</dbReference>
<dbReference type="PROSITE" id="PS01358">
    <property type="entry name" value="ZF_RANBP2_1"/>
    <property type="match status" value="1"/>
</dbReference>
<dbReference type="CDD" id="cd00078">
    <property type="entry name" value="HECTc"/>
    <property type="match status" value="1"/>
</dbReference>
<dbReference type="GO" id="GO:0061630">
    <property type="term" value="F:ubiquitin protein ligase activity"/>
    <property type="evidence" value="ECO:0007669"/>
    <property type="project" value="UniProtKB-EC"/>
</dbReference>
<dbReference type="InterPro" id="IPR000569">
    <property type="entry name" value="HECT_dom"/>
</dbReference>
<dbReference type="InterPro" id="IPR001876">
    <property type="entry name" value="Znf_RanBP2"/>
</dbReference>
<dbReference type="EC" id="2.3.2.26" evidence="3"/>
<dbReference type="Pfam" id="PF00632">
    <property type="entry name" value="HECT"/>
    <property type="match status" value="1"/>
</dbReference>
<evidence type="ECO:0000313" key="14">
    <source>
        <dbReference type="EnsemblProtists" id="PYU1_T010716"/>
    </source>
</evidence>
<dbReference type="GO" id="GO:0008270">
    <property type="term" value="F:zinc ion binding"/>
    <property type="evidence" value="ECO:0007669"/>
    <property type="project" value="UniProtKB-KW"/>
</dbReference>
<feature type="active site" description="Glycyl thioester intermediate" evidence="9">
    <location>
        <position position="616"/>
    </location>
</feature>
<keyword evidence="15" id="KW-1185">Reference proteome</keyword>
<dbReference type="PROSITE" id="PS50199">
    <property type="entry name" value="ZF_RANBP2_2"/>
    <property type="match status" value="1"/>
</dbReference>
<evidence type="ECO:0000259" key="12">
    <source>
        <dbReference type="PROSITE" id="PS50199"/>
    </source>
</evidence>
<evidence type="ECO:0000256" key="11">
    <source>
        <dbReference type="SAM" id="MobiDB-lite"/>
    </source>
</evidence>
<dbReference type="EnsemblProtists" id="PYU1_T010716">
    <property type="protein sequence ID" value="PYU1_T010716"/>
    <property type="gene ID" value="PYU1_G010693"/>
</dbReference>
<evidence type="ECO:0000256" key="6">
    <source>
        <dbReference type="ARBA" id="ARBA00022771"/>
    </source>
</evidence>
<evidence type="ECO:0000256" key="2">
    <source>
        <dbReference type="ARBA" id="ARBA00004906"/>
    </source>
</evidence>
<dbReference type="InParanoid" id="K3X0G7"/>
<dbReference type="HOGENOM" id="CLU_002173_10_1_1"/>
<reference evidence="14" key="3">
    <citation type="submission" date="2015-02" db="UniProtKB">
        <authorList>
            <consortium name="EnsemblProtists"/>
        </authorList>
    </citation>
    <scope>IDENTIFICATION</scope>
    <source>
        <strain evidence="14">DAOM BR144</strain>
    </source>
</reference>
<feature type="domain" description="RanBP2-type" evidence="12">
    <location>
        <begin position="62"/>
        <end position="91"/>
    </location>
</feature>